<evidence type="ECO:0000313" key="2">
    <source>
        <dbReference type="Proteomes" id="UP001549749"/>
    </source>
</evidence>
<keyword evidence="2" id="KW-1185">Reference proteome</keyword>
<name>A0ABV2TCA1_9BACT</name>
<proteinExistence type="predicted"/>
<dbReference type="RefSeq" id="WP_354663217.1">
    <property type="nucleotide sequence ID" value="NZ_JBEXAC010000002.1"/>
</dbReference>
<evidence type="ECO:0000313" key="1">
    <source>
        <dbReference type="EMBL" id="MET7000663.1"/>
    </source>
</evidence>
<sequence length="88" mass="10075">MMTINEKKQVFDAMLSTNEWAGNVKLPPMANRKIVLLFALVVEKELKSGSELFDLFPEGLSKELDAFIKECLEKAGLEMFYEKLKAFK</sequence>
<protein>
    <submittedName>
        <fullName evidence="1">Uncharacterized protein</fullName>
    </submittedName>
</protein>
<accession>A0ABV2TCA1</accession>
<dbReference type="EMBL" id="JBEXAC010000002">
    <property type="protein sequence ID" value="MET7000663.1"/>
    <property type="molecule type" value="Genomic_DNA"/>
</dbReference>
<organism evidence="1 2">
    <name type="scientific">Chitinophaga defluvii</name>
    <dbReference type="NCBI Taxonomy" id="3163343"/>
    <lineage>
        <taxon>Bacteria</taxon>
        <taxon>Pseudomonadati</taxon>
        <taxon>Bacteroidota</taxon>
        <taxon>Chitinophagia</taxon>
        <taxon>Chitinophagales</taxon>
        <taxon>Chitinophagaceae</taxon>
        <taxon>Chitinophaga</taxon>
    </lineage>
</organism>
<comment type="caution">
    <text evidence="1">The sequence shown here is derived from an EMBL/GenBank/DDBJ whole genome shotgun (WGS) entry which is preliminary data.</text>
</comment>
<gene>
    <name evidence="1" type="ORF">ABR189_24985</name>
</gene>
<dbReference type="Proteomes" id="UP001549749">
    <property type="component" value="Unassembled WGS sequence"/>
</dbReference>
<reference evidence="1 2" key="1">
    <citation type="submission" date="2024-06" db="EMBL/GenBank/DDBJ databases">
        <title>Chitinophaga defluvii sp. nov., isolated from municipal sewage.</title>
        <authorList>
            <person name="Zhang L."/>
        </authorList>
    </citation>
    <scope>NUCLEOTIDE SEQUENCE [LARGE SCALE GENOMIC DNA]</scope>
    <source>
        <strain evidence="1 2">H8</strain>
    </source>
</reference>